<dbReference type="EMBL" id="OX395128">
    <property type="protein sequence ID" value="CAI5769237.1"/>
    <property type="molecule type" value="Genomic_DNA"/>
</dbReference>
<reference evidence="1" key="1">
    <citation type="submission" date="2022-12" db="EMBL/GenBank/DDBJ databases">
        <authorList>
            <person name="Alioto T."/>
            <person name="Alioto T."/>
            <person name="Gomez Garrido J."/>
        </authorList>
    </citation>
    <scope>NUCLEOTIDE SEQUENCE</scope>
</reference>
<evidence type="ECO:0000313" key="1">
    <source>
        <dbReference type="EMBL" id="CAI5769237.1"/>
    </source>
</evidence>
<proteinExistence type="predicted"/>
<dbReference type="AlphaFoldDB" id="A0AA35P2F7"/>
<gene>
    <name evidence="1" type="ORF">PODLI_1B032425</name>
</gene>
<sequence>MTIPFYKGLQGEESIRLMEEPSYAEESFATTCKRWHSWGSLAVKRFDGATGSNSDNLWYREGLSCLHDWQKHNSCCFPLTAVTVDAGKSFSCYIPAHPAVLRVIKPCEKEAEPLAECLCVREEACGWTRRVATFCLALLKRPLTWGSCISWFPVLGRR</sequence>
<organism evidence="1 2">
    <name type="scientific">Podarcis lilfordi</name>
    <name type="common">Lilford's wall lizard</name>
    <dbReference type="NCBI Taxonomy" id="74358"/>
    <lineage>
        <taxon>Eukaryota</taxon>
        <taxon>Metazoa</taxon>
        <taxon>Chordata</taxon>
        <taxon>Craniata</taxon>
        <taxon>Vertebrata</taxon>
        <taxon>Euteleostomi</taxon>
        <taxon>Lepidosauria</taxon>
        <taxon>Squamata</taxon>
        <taxon>Bifurcata</taxon>
        <taxon>Unidentata</taxon>
        <taxon>Episquamata</taxon>
        <taxon>Laterata</taxon>
        <taxon>Lacertibaenia</taxon>
        <taxon>Lacertidae</taxon>
        <taxon>Podarcis</taxon>
    </lineage>
</organism>
<protein>
    <submittedName>
        <fullName evidence="1">Uncharacterized protein</fullName>
    </submittedName>
</protein>
<keyword evidence="2" id="KW-1185">Reference proteome</keyword>
<name>A0AA35P2F7_9SAUR</name>
<dbReference type="Proteomes" id="UP001178461">
    <property type="component" value="Chromosome 3"/>
</dbReference>
<evidence type="ECO:0000313" key="2">
    <source>
        <dbReference type="Proteomes" id="UP001178461"/>
    </source>
</evidence>
<accession>A0AA35P2F7</accession>